<evidence type="ECO:0000313" key="1">
    <source>
        <dbReference type="EMBL" id="CAA9568644.1"/>
    </source>
</evidence>
<dbReference type="Gene3D" id="3.20.20.70">
    <property type="entry name" value="Aldolase class I"/>
    <property type="match status" value="1"/>
</dbReference>
<protein>
    <recommendedName>
        <fullName evidence="2">Nitronate monooxygenase</fullName>
    </recommendedName>
</protein>
<feature type="non-terminal residue" evidence="1">
    <location>
        <position position="1"/>
    </location>
</feature>
<accession>A0A6J4V4Y3</accession>
<organism evidence="1">
    <name type="scientific">uncultured Thermomicrobiales bacterium</name>
    <dbReference type="NCBI Taxonomy" id="1645740"/>
    <lineage>
        <taxon>Bacteria</taxon>
        <taxon>Pseudomonadati</taxon>
        <taxon>Thermomicrobiota</taxon>
        <taxon>Thermomicrobia</taxon>
        <taxon>Thermomicrobiales</taxon>
        <taxon>environmental samples</taxon>
    </lineage>
</organism>
<dbReference type="InterPro" id="IPR013785">
    <property type="entry name" value="Aldolase_TIM"/>
</dbReference>
<dbReference type="EMBL" id="CADCWJ010000491">
    <property type="protein sequence ID" value="CAA9568644.1"/>
    <property type="molecule type" value="Genomic_DNA"/>
</dbReference>
<sequence length="72" mass="7729">QTMSGRDEAVLPYPLQNAATRPLRSEAAVRGDARLLSLWAGQGAALARDLSATDLVHQLVEEAAVIRAGLRY</sequence>
<gene>
    <name evidence="1" type="ORF">AVDCRST_MAG87-2192</name>
</gene>
<name>A0A6J4V4Y3_9BACT</name>
<proteinExistence type="predicted"/>
<evidence type="ECO:0008006" key="2">
    <source>
        <dbReference type="Google" id="ProtNLM"/>
    </source>
</evidence>
<dbReference type="AlphaFoldDB" id="A0A6J4V4Y3"/>
<reference evidence="1" key="1">
    <citation type="submission" date="2020-02" db="EMBL/GenBank/DDBJ databases">
        <authorList>
            <person name="Meier V. D."/>
        </authorList>
    </citation>
    <scope>NUCLEOTIDE SEQUENCE</scope>
    <source>
        <strain evidence="1">AVDCRST_MAG87</strain>
    </source>
</reference>